<dbReference type="PANTHER" id="PTHR10681:SF121">
    <property type="entry name" value="ALKYL HYDROPEROXIDE REDUCTASE C"/>
    <property type="match status" value="1"/>
</dbReference>
<dbReference type="GO" id="GO:0005829">
    <property type="term" value="C:cytosol"/>
    <property type="evidence" value="ECO:0007669"/>
    <property type="project" value="TreeGrafter"/>
</dbReference>
<feature type="domain" description="Thioredoxin" evidence="17">
    <location>
        <begin position="15"/>
        <end position="170"/>
    </location>
</feature>
<dbReference type="GO" id="GO:0006979">
    <property type="term" value="P:response to oxidative stress"/>
    <property type="evidence" value="ECO:0007669"/>
    <property type="project" value="UniProtKB-UniRule"/>
</dbReference>
<evidence type="ECO:0000256" key="14">
    <source>
        <dbReference type="ARBA" id="ARBA00047572"/>
    </source>
</evidence>
<dbReference type="CDD" id="cd03015">
    <property type="entry name" value="PRX_Typ2cys"/>
    <property type="match status" value="1"/>
</dbReference>
<dbReference type="EMBL" id="CP002025">
    <property type="protein sequence ID" value="ADK31337.1"/>
    <property type="molecule type" value="Genomic_DNA"/>
</dbReference>
<evidence type="ECO:0000256" key="13">
    <source>
        <dbReference type="ARBA" id="ARBA00032824"/>
    </source>
</evidence>
<dbReference type="Proteomes" id="UP000000332">
    <property type="component" value="Chromosome"/>
</dbReference>
<evidence type="ECO:0000256" key="7">
    <source>
        <dbReference type="ARBA" id="ARBA00022559"/>
    </source>
</evidence>
<evidence type="ECO:0000256" key="1">
    <source>
        <dbReference type="ARBA" id="ARBA00004496"/>
    </source>
</evidence>
<evidence type="ECO:0000256" key="15">
    <source>
        <dbReference type="PIRSR" id="PIRSR000239-1"/>
    </source>
</evidence>
<evidence type="ECO:0000313" key="18">
    <source>
        <dbReference type="EMBL" id="ADK31337.1"/>
    </source>
</evidence>
<keyword evidence="7 16" id="KW-0575">Peroxidase</keyword>
<evidence type="ECO:0000256" key="10">
    <source>
        <dbReference type="ARBA" id="ARBA00023157"/>
    </source>
</evidence>
<organism evidence="18 19">
    <name type="scientific">Brachyspira pilosicoli (strain ATCC BAA-1826 / 95/1000)</name>
    <dbReference type="NCBI Taxonomy" id="759914"/>
    <lineage>
        <taxon>Bacteria</taxon>
        <taxon>Pseudomonadati</taxon>
        <taxon>Spirochaetota</taxon>
        <taxon>Spirochaetia</taxon>
        <taxon>Brachyspirales</taxon>
        <taxon>Brachyspiraceae</taxon>
        <taxon>Brachyspira</taxon>
    </lineage>
</organism>
<proteinExistence type="inferred from homology"/>
<evidence type="ECO:0000256" key="6">
    <source>
        <dbReference type="ARBA" id="ARBA00022490"/>
    </source>
</evidence>
<evidence type="ECO:0000256" key="12">
    <source>
        <dbReference type="ARBA" id="ARBA00032077"/>
    </source>
</evidence>
<dbReference type="Gene3D" id="3.40.30.10">
    <property type="entry name" value="Glutaredoxin"/>
    <property type="match status" value="1"/>
</dbReference>
<dbReference type="HOGENOM" id="CLU_042529_21_3_12"/>
<comment type="catalytic activity">
    <reaction evidence="14 16">
        <text>a hydroperoxide + NADH + H(+) = an alcohol + NAD(+) + H2O</text>
        <dbReference type="Rhea" id="RHEA:62628"/>
        <dbReference type="ChEBI" id="CHEBI:15377"/>
        <dbReference type="ChEBI" id="CHEBI:15378"/>
        <dbReference type="ChEBI" id="CHEBI:30879"/>
        <dbReference type="ChEBI" id="CHEBI:35924"/>
        <dbReference type="ChEBI" id="CHEBI:57540"/>
        <dbReference type="ChEBI" id="CHEBI:57945"/>
        <dbReference type="EC" id="1.11.1.26"/>
    </reaction>
</comment>
<sequence>MLEYTNINKRSFIMSLINKKLIDFKVDAYQNGEFKEVSTKDVLGKWSVFFFYPADFTFVCPTELEDLGTVYDELKKINCEVYSVSADTHFVHKAWADASATIKNLKYTMLGDPTGILGRFFEVFVEEVGQDLRGSFIVNPEGLIKAYEVHDMGIGRDANELVRKVQAAQYVAEHGGEVCPAKWKPGAKTLKPGIDLVGKI</sequence>
<dbReference type="STRING" id="759914.BP951000_1349"/>
<dbReference type="InterPro" id="IPR024706">
    <property type="entry name" value="Peroxiredoxin_AhpC-typ"/>
</dbReference>
<comment type="subcellular location">
    <subcellularLocation>
        <location evidence="1 16">Cytoplasm</location>
    </subcellularLocation>
</comment>
<dbReference type="NCBIfam" id="TIGR03137">
    <property type="entry name" value="AhpC"/>
    <property type="match status" value="1"/>
</dbReference>
<keyword evidence="10 16" id="KW-1015">Disulfide bond</keyword>
<keyword evidence="6 16" id="KW-0963">Cytoplasm</keyword>
<evidence type="ECO:0000259" key="17">
    <source>
        <dbReference type="PROSITE" id="PS51352"/>
    </source>
</evidence>
<dbReference type="InterPro" id="IPR000866">
    <property type="entry name" value="AhpC/TSA"/>
</dbReference>
<feature type="active site" description="Cysteine sulfenic acid (-SOH) intermediate; for peroxidase activity" evidence="15">
    <location>
        <position position="60"/>
    </location>
</feature>
<evidence type="ECO:0000256" key="9">
    <source>
        <dbReference type="ARBA" id="ARBA00023002"/>
    </source>
</evidence>
<dbReference type="eggNOG" id="COG0450">
    <property type="taxonomic scope" value="Bacteria"/>
</dbReference>
<evidence type="ECO:0000256" key="4">
    <source>
        <dbReference type="ARBA" id="ARBA00013021"/>
    </source>
</evidence>
<reference evidence="18 19" key="1">
    <citation type="journal article" date="2010" name="PLoS ONE">
        <title>The complete genome sequence of the pathogenic intestinal spirochete Brachyspira pilosicoli and comparison with other Brachyspira genomes.</title>
        <authorList>
            <person name="Wanchanthuek P."/>
            <person name="Bellgard M.I."/>
            <person name="La T."/>
            <person name="Ryan K."/>
            <person name="Moolhuijzen P."/>
            <person name="Chapman B."/>
            <person name="Black M."/>
            <person name="Schibeci D."/>
            <person name="Hunter A."/>
            <person name="Barrero R."/>
            <person name="Phillips N.D."/>
            <person name="Hampson D.J."/>
        </authorList>
    </citation>
    <scope>NUCLEOTIDE SEQUENCE [LARGE SCALE GENOMIC DNA]</scope>
    <source>
        <strain evidence="19">ATCC BAA-1826 / 95/1000</strain>
    </source>
</reference>
<dbReference type="InParanoid" id="D8IDW4"/>
<comment type="subunit">
    <text evidence="3">Homodimer; disulfide-linked, upon oxidation. 5 homodimers assemble to form a ring-like decamer.</text>
</comment>
<dbReference type="FunCoup" id="D8IDW4">
    <property type="interactions" value="24"/>
</dbReference>
<comment type="function">
    <text evidence="16">Thiol-specific peroxidase that catalyzes the reduction of hydrogen peroxide and organic hydroperoxides to water and alcohols, respectively. Plays a role in cell protection against oxidative stress by detoxifying peroxides.</text>
</comment>
<keyword evidence="11 16" id="KW-0676">Redox-active center</keyword>
<evidence type="ECO:0000256" key="11">
    <source>
        <dbReference type="ARBA" id="ARBA00023284"/>
    </source>
</evidence>
<dbReference type="InterPro" id="IPR050217">
    <property type="entry name" value="Peroxiredoxin"/>
</dbReference>
<dbReference type="GO" id="GO:0033554">
    <property type="term" value="P:cellular response to stress"/>
    <property type="evidence" value="ECO:0007669"/>
    <property type="project" value="TreeGrafter"/>
</dbReference>
<evidence type="ECO:0000256" key="16">
    <source>
        <dbReference type="RuleBase" id="RU366004"/>
    </source>
</evidence>
<gene>
    <name evidence="18" type="primary">ahpC</name>
    <name evidence="18" type="ordered locus">BP951000_1349</name>
</gene>
<keyword evidence="9 16" id="KW-0560">Oxidoreductase</keyword>
<dbReference type="SUPFAM" id="SSF52833">
    <property type="entry name" value="Thioredoxin-like"/>
    <property type="match status" value="1"/>
</dbReference>
<dbReference type="EC" id="1.11.1.26" evidence="4 16"/>
<comment type="similarity">
    <text evidence="2 16">Belongs to the peroxiredoxin family. AhpC/Prx1 subfamily.</text>
</comment>
<dbReference type="InterPro" id="IPR013766">
    <property type="entry name" value="Thioredoxin_domain"/>
</dbReference>
<keyword evidence="19" id="KW-1185">Reference proteome</keyword>
<dbReference type="PIRSF" id="PIRSF000239">
    <property type="entry name" value="AHPC"/>
    <property type="match status" value="1"/>
</dbReference>
<evidence type="ECO:0000256" key="2">
    <source>
        <dbReference type="ARBA" id="ARBA00009796"/>
    </source>
</evidence>
<evidence type="ECO:0000256" key="8">
    <source>
        <dbReference type="ARBA" id="ARBA00022862"/>
    </source>
</evidence>
<dbReference type="GO" id="GO:0102039">
    <property type="term" value="F:NADH-dependent peroxiredoxin activity"/>
    <property type="evidence" value="ECO:0007669"/>
    <property type="project" value="UniProtKB-EC"/>
</dbReference>
<dbReference type="PROSITE" id="PS51352">
    <property type="entry name" value="THIOREDOXIN_2"/>
    <property type="match status" value="1"/>
</dbReference>
<dbReference type="Pfam" id="PF00578">
    <property type="entry name" value="AhpC-TSA"/>
    <property type="match status" value="1"/>
</dbReference>
<dbReference type="Pfam" id="PF10417">
    <property type="entry name" value="1-cysPrx_C"/>
    <property type="match status" value="1"/>
</dbReference>
<dbReference type="InterPro" id="IPR036249">
    <property type="entry name" value="Thioredoxin-like_sf"/>
</dbReference>
<dbReference type="FunFam" id="3.40.30.10:FF:000002">
    <property type="entry name" value="Alkyl hydroperoxide reductase C"/>
    <property type="match status" value="1"/>
</dbReference>
<protein>
    <recommendedName>
        <fullName evidence="5 16">Alkyl hydroperoxide reductase C</fullName>
        <ecNumber evidence="4 16">1.11.1.26</ecNumber>
    </recommendedName>
    <alternativeName>
        <fullName evidence="12 16">Peroxiredoxin</fullName>
    </alternativeName>
    <alternativeName>
        <fullName evidence="13 16">Thioredoxin peroxidase</fullName>
    </alternativeName>
</protein>
<dbReference type="PANTHER" id="PTHR10681">
    <property type="entry name" value="THIOREDOXIN PEROXIDASE"/>
    <property type="match status" value="1"/>
</dbReference>
<keyword evidence="8 16" id="KW-0049">Antioxidant</keyword>
<evidence type="ECO:0000256" key="5">
    <source>
        <dbReference type="ARBA" id="ARBA00017462"/>
    </source>
</evidence>
<name>D8IDW4_BRAP9</name>
<dbReference type="GO" id="GO:0045454">
    <property type="term" value="P:cell redox homeostasis"/>
    <property type="evidence" value="ECO:0007669"/>
    <property type="project" value="TreeGrafter"/>
</dbReference>
<evidence type="ECO:0000313" key="19">
    <source>
        <dbReference type="Proteomes" id="UP000000332"/>
    </source>
</evidence>
<evidence type="ECO:0000256" key="3">
    <source>
        <dbReference type="ARBA" id="ARBA00011654"/>
    </source>
</evidence>
<dbReference type="KEGG" id="bpo:BP951000_1349"/>
<accession>D8IDW4</accession>
<dbReference type="GO" id="GO:0008379">
    <property type="term" value="F:thioredoxin peroxidase activity"/>
    <property type="evidence" value="ECO:0007669"/>
    <property type="project" value="TreeGrafter"/>
</dbReference>
<dbReference type="GO" id="GO:0042744">
    <property type="term" value="P:hydrogen peroxide catabolic process"/>
    <property type="evidence" value="ECO:0007669"/>
    <property type="project" value="TreeGrafter"/>
</dbReference>
<dbReference type="InterPro" id="IPR017559">
    <property type="entry name" value="AhpC"/>
</dbReference>
<dbReference type="AlphaFoldDB" id="D8IDW4"/>
<dbReference type="InterPro" id="IPR019479">
    <property type="entry name" value="Peroxiredoxin_C"/>
</dbReference>